<dbReference type="Proteomes" id="UP000219440">
    <property type="component" value="Unassembled WGS sequence"/>
</dbReference>
<evidence type="ECO:0000313" key="3">
    <source>
        <dbReference type="Proteomes" id="UP000219440"/>
    </source>
</evidence>
<dbReference type="AlphaFoldDB" id="A0A2C8ZUS6"/>
<dbReference type="InterPro" id="IPR049457">
    <property type="entry name" value="Emfourin"/>
</dbReference>
<organism evidence="2 3">
    <name type="scientific">Salinibacterium xinjiangense</name>
    <dbReference type="NCBI Taxonomy" id="386302"/>
    <lineage>
        <taxon>Bacteria</taxon>
        <taxon>Bacillati</taxon>
        <taxon>Actinomycetota</taxon>
        <taxon>Actinomycetes</taxon>
        <taxon>Micrococcales</taxon>
        <taxon>Microbacteriaceae</taxon>
        <taxon>Salinibacterium</taxon>
    </lineage>
</organism>
<sequence>MPAELTITVARSGGFAGLTRTWSLSAALDDSGELLDLVNACPWRRVQSDAVSRDRFVYLITVRAPRKHRTARVPEASLTGPWKLLVERVQQEHPAPSPTRTPPRSS</sequence>
<gene>
    <name evidence="2" type="ORF">SAMN06296378_1961</name>
</gene>
<dbReference type="OrthoDB" id="4947318at2"/>
<evidence type="ECO:0000313" key="2">
    <source>
        <dbReference type="EMBL" id="SOE69372.1"/>
    </source>
</evidence>
<protein>
    <submittedName>
        <fullName evidence="2">Uncharacterized protein</fullName>
    </submittedName>
</protein>
<dbReference type="RefSeq" id="WP_097061064.1">
    <property type="nucleotide sequence ID" value="NZ_BMLC01000005.1"/>
</dbReference>
<keyword evidence="3" id="KW-1185">Reference proteome</keyword>
<dbReference type="Pfam" id="PF20242">
    <property type="entry name" value="Emfourin"/>
    <property type="match status" value="1"/>
</dbReference>
<name>A0A2C8ZUS6_9MICO</name>
<reference evidence="2 3" key="1">
    <citation type="submission" date="2017-09" db="EMBL/GenBank/DDBJ databases">
        <authorList>
            <person name="Ehlers B."/>
            <person name="Leendertz F.H."/>
        </authorList>
    </citation>
    <scope>NUCLEOTIDE SEQUENCE [LARGE SCALE GENOMIC DNA]</scope>
    <source>
        <strain evidence="2 3">CGMCC 1.05381</strain>
    </source>
</reference>
<feature type="region of interest" description="Disordered" evidence="1">
    <location>
        <begin position="87"/>
        <end position="106"/>
    </location>
</feature>
<dbReference type="EMBL" id="OCST01000004">
    <property type="protein sequence ID" value="SOE69372.1"/>
    <property type="molecule type" value="Genomic_DNA"/>
</dbReference>
<proteinExistence type="predicted"/>
<feature type="compositionally biased region" description="Pro residues" evidence="1">
    <location>
        <begin position="95"/>
        <end position="106"/>
    </location>
</feature>
<accession>A0A2C8ZUS6</accession>
<evidence type="ECO:0000256" key="1">
    <source>
        <dbReference type="SAM" id="MobiDB-lite"/>
    </source>
</evidence>